<keyword evidence="1" id="KW-0732">Signal</keyword>
<keyword evidence="3" id="KW-1185">Reference proteome</keyword>
<dbReference type="AlphaFoldDB" id="A0A3N4L3F0"/>
<feature type="chain" id="PRO_5018081313" description="Secreted protein" evidence="1">
    <location>
        <begin position="20"/>
        <end position="161"/>
    </location>
</feature>
<organism evidence="2 3">
    <name type="scientific">Morchella conica CCBAS932</name>
    <dbReference type="NCBI Taxonomy" id="1392247"/>
    <lineage>
        <taxon>Eukaryota</taxon>
        <taxon>Fungi</taxon>
        <taxon>Dikarya</taxon>
        <taxon>Ascomycota</taxon>
        <taxon>Pezizomycotina</taxon>
        <taxon>Pezizomycetes</taxon>
        <taxon>Pezizales</taxon>
        <taxon>Morchellaceae</taxon>
        <taxon>Morchella</taxon>
    </lineage>
</organism>
<proteinExistence type="predicted"/>
<evidence type="ECO:0008006" key="4">
    <source>
        <dbReference type="Google" id="ProtNLM"/>
    </source>
</evidence>
<evidence type="ECO:0000256" key="1">
    <source>
        <dbReference type="SAM" id="SignalP"/>
    </source>
</evidence>
<dbReference type="InParanoid" id="A0A3N4L3F0"/>
<sequence length="161" mass="18017">MFVSFLFLLVLDLFSFFLSDVMEPLFSVPTRLLLTAHISRPFPLPIRTVSPARRCSLPTYLSPGVRRGGLAFLLYPVNTYSLFFPTTLRTHERTARILLAAHQDPIAVGYCCGGDAMVHLPACLCCRHRAVWFRAVVLGIARANQPSFTCKSGCLPVPREY</sequence>
<name>A0A3N4L3F0_9PEZI</name>
<evidence type="ECO:0000313" key="3">
    <source>
        <dbReference type="Proteomes" id="UP000277580"/>
    </source>
</evidence>
<dbReference type="Proteomes" id="UP000277580">
    <property type="component" value="Unassembled WGS sequence"/>
</dbReference>
<feature type="signal peptide" evidence="1">
    <location>
        <begin position="1"/>
        <end position="19"/>
    </location>
</feature>
<dbReference type="EMBL" id="ML119106">
    <property type="protein sequence ID" value="RPB17420.1"/>
    <property type="molecule type" value="Genomic_DNA"/>
</dbReference>
<accession>A0A3N4L3F0</accession>
<reference evidence="2 3" key="1">
    <citation type="journal article" date="2018" name="Nat. Ecol. Evol.">
        <title>Pezizomycetes genomes reveal the molecular basis of ectomycorrhizal truffle lifestyle.</title>
        <authorList>
            <person name="Murat C."/>
            <person name="Payen T."/>
            <person name="Noel B."/>
            <person name="Kuo A."/>
            <person name="Morin E."/>
            <person name="Chen J."/>
            <person name="Kohler A."/>
            <person name="Krizsan K."/>
            <person name="Balestrini R."/>
            <person name="Da Silva C."/>
            <person name="Montanini B."/>
            <person name="Hainaut M."/>
            <person name="Levati E."/>
            <person name="Barry K.W."/>
            <person name="Belfiori B."/>
            <person name="Cichocki N."/>
            <person name="Clum A."/>
            <person name="Dockter R.B."/>
            <person name="Fauchery L."/>
            <person name="Guy J."/>
            <person name="Iotti M."/>
            <person name="Le Tacon F."/>
            <person name="Lindquist E.A."/>
            <person name="Lipzen A."/>
            <person name="Malagnac F."/>
            <person name="Mello A."/>
            <person name="Molinier V."/>
            <person name="Miyauchi S."/>
            <person name="Poulain J."/>
            <person name="Riccioni C."/>
            <person name="Rubini A."/>
            <person name="Sitrit Y."/>
            <person name="Splivallo R."/>
            <person name="Traeger S."/>
            <person name="Wang M."/>
            <person name="Zifcakova L."/>
            <person name="Wipf D."/>
            <person name="Zambonelli A."/>
            <person name="Paolocci F."/>
            <person name="Nowrousian M."/>
            <person name="Ottonello S."/>
            <person name="Baldrian P."/>
            <person name="Spatafora J.W."/>
            <person name="Henrissat B."/>
            <person name="Nagy L.G."/>
            <person name="Aury J.M."/>
            <person name="Wincker P."/>
            <person name="Grigoriev I.V."/>
            <person name="Bonfante P."/>
            <person name="Martin F.M."/>
        </authorList>
    </citation>
    <scope>NUCLEOTIDE SEQUENCE [LARGE SCALE GENOMIC DNA]</scope>
    <source>
        <strain evidence="2 3">CCBAS932</strain>
    </source>
</reference>
<gene>
    <name evidence="2" type="ORF">P167DRAFT_129150</name>
</gene>
<evidence type="ECO:0000313" key="2">
    <source>
        <dbReference type="EMBL" id="RPB17420.1"/>
    </source>
</evidence>
<protein>
    <recommendedName>
        <fullName evidence="4">Secreted protein</fullName>
    </recommendedName>
</protein>